<evidence type="ECO:0000313" key="2">
    <source>
        <dbReference type="Proteomes" id="UP000576082"/>
    </source>
</evidence>
<gene>
    <name evidence="1" type="ORF">HHU12_10745</name>
</gene>
<organism evidence="1 2">
    <name type="scientific">Flammeovirga aprica JL-4</name>
    <dbReference type="NCBI Taxonomy" id="694437"/>
    <lineage>
        <taxon>Bacteria</taxon>
        <taxon>Pseudomonadati</taxon>
        <taxon>Bacteroidota</taxon>
        <taxon>Cytophagia</taxon>
        <taxon>Cytophagales</taxon>
        <taxon>Flammeovirgaceae</taxon>
        <taxon>Flammeovirga</taxon>
    </lineage>
</organism>
<protein>
    <submittedName>
        <fullName evidence="1">Uncharacterized protein</fullName>
    </submittedName>
</protein>
<reference evidence="1 2" key="1">
    <citation type="submission" date="2020-04" db="EMBL/GenBank/DDBJ databases">
        <title>Flammeovirga sp. SR4, a novel species isolated from seawater.</title>
        <authorList>
            <person name="Wang X."/>
        </authorList>
    </citation>
    <scope>NUCLEOTIDE SEQUENCE [LARGE SCALE GENOMIC DNA]</scope>
    <source>
        <strain evidence="1 2">ATCC 23126</strain>
    </source>
</reference>
<dbReference type="RefSeq" id="WP_169656738.1">
    <property type="nucleotide sequence ID" value="NZ_JABANE010000023.1"/>
</dbReference>
<dbReference type="EMBL" id="JABANE010000023">
    <property type="protein sequence ID" value="NME68436.1"/>
    <property type="molecule type" value="Genomic_DNA"/>
</dbReference>
<dbReference type="AlphaFoldDB" id="A0A7X9P2M7"/>
<name>A0A7X9P2M7_9BACT</name>
<keyword evidence="2" id="KW-1185">Reference proteome</keyword>
<evidence type="ECO:0000313" key="1">
    <source>
        <dbReference type="EMBL" id="NME68436.1"/>
    </source>
</evidence>
<comment type="caution">
    <text evidence="1">The sequence shown here is derived from an EMBL/GenBank/DDBJ whole genome shotgun (WGS) entry which is preliminary data.</text>
</comment>
<sequence length="45" mass="5382">MKKNKYKFEKTYAIKFADAIRNLENFNKDVDKELLASITQKMNIK</sequence>
<dbReference type="Proteomes" id="UP000576082">
    <property type="component" value="Unassembled WGS sequence"/>
</dbReference>
<accession>A0A7X9P2M7</accession>
<proteinExistence type="predicted"/>